<evidence type="ECO:0000313" key="13">
    <source>
        <dbReference type="EMBL" id="GAX76506.1"/>
    </source>
</evidence>
<dbReference type="Gene3D" id="2.60.120.10">
    <property type="entry name" value="Jelly Rolls"/>
    <property type="match status" value="1"/>
</dbReference>
<dbReference type="InterPro" id="IPR036770">
    <property type="entry name" value="Ankyrin_rpt-contain_sf"/>
</dbReference>
<dbReference type="Pfam" id="PF00520">
    <property type="entry name" value="Ion_trans"/>
    <property type="match status" value="1"/>
</dbReference>
<dbReference type="PANTHER" id="PTHR45743:SF2">
    <property type="entry name" value="POTASSIUM CHANNEL AKT1"/>
    <property type="match status" value="1"/>
</dbReference>
<dbReference type="OrthoDB" id="2012993at2759"/>
<keyword evidence="10" id="KW-0040">ANK repeat</keyword>
<evidence type="ECO:0000256" key="3">
    <source>
        <dbReference type="ARBA" id="ARBA00022448"/>
    </source>
</evidence>
<gene>
    <name evidence="13" type="ORF">CEUSTIGMA_g3951.t1</name>
</gene>
<evidence type="ECO:0000256" key="9">
    <source>
        <dbReference type="ARBA" id="ARBA00023136"/>
    </source>
</evidence>
<feature type="domain" description="Cyclic nucleotide-binding" evidence="12">
    <location>
        <begin position="380"/>
        <end position="438"/>
    </location>
</feature>
<dbReference type="Gene3D" id="1.10.287.70">
    <property type="match status" value="1"/>
</dbReference>
<evidence type="ECO:0000256" key="5">
    <source>
        <dbReference type="ARBA" id="ARBA00022826"/>
    </source>
</evidence>
<reference evidence="13 14" key="1">
    <citation type="submission" date="2017-08" db="EMBL/GenBank/DDBJ databases">
        <title>Acidophilic green algal genome provides insights into adaptation to an acidic environment.</title>
        <authorList>
            <person name="Hirooka S."/>
            <person name="Hirose Y."/>
            <person name="Kanesaki Y."/>
            <person name="Higuchi S."/>
            <person name="Fujiwara T."/>
            <person name="Onuma R."/>
            <person name="Era A."/>
            <person name="Ohbayashi R."/>
            <person name="Uzuka A."/>
            <person name="Nozaki H."/>
            <person name="Yoshikawa H."/>
            <person name="Miyagishima S.Y."/>
        </authorList>
    </citation>
    <scope>NUCLEOTIDE SEQUENCE [LARGE SCALE GENOMIC DNA]</scope>
    <source>
        <strain evidence="13 14">NIES-2499</strain>
    </source>
</reference>
<feature type="transmembrane region" description="Helical" evidence="11">
    <location>
        <begin position="82"/>
        <end position="99"/>
    </location>
</feature>
<evidence type="ECO:0000256" key="11">
    <source>
        <dbReference type="SAM" id="Phobius"/>
    </source>
</evidence>
<keyword evidence="3" id="KW-0813">Transport</keyword>
<dbReference type="SUPFAM" id="SSF51206">
    <property type="entry name" value="cAMP-binding domain-like"/>
    <property type="match status" value="1"/>
</dbReference>
<dbReference type="InterPro" id="IPR005821">
    <property type="entry name" value="Ion_trans_dom"/>
</dbReference>
<keyword evidence="8" id="KW-0406">Ion transport</keyword>
<comment type="similarity">
    <text evidence="2">Belongs to the potassium channel family. Plant (TC 1.A.1.4) subfamily.</text>
</comment>
<keyword evidence="7 11" id="KW-1133">Transmembrane helix</keyword>
<keyword evidence="5" id="KW-0630">Potassium</keyword>
<evidence type="ECO:0000256" key="1">
    <source>
        <dbReference type="ARBA" id="ARBA00004141"/>
    </source>
</evidence>
<feature type="transmembrane region" description="Helical" evidence="11">
    <location>
        <begin position="151"/>
        <end position="172"/>
    </location>
</feature>
<dbReference type="EMBL" id="BEGY01000018">
    <property type="protein sequence ID" value="GAX76506.1"/>
    <property type="molecule type" value="Genomic_DNA"/>
</dbReference>
<dbReference type="GO" id="GO:0034702">
    <property type="term" value="C:monoatomic ion channel complex"/>
    <property type="evidence" value="ECO:0007669"/>
    <property type="project" value="UniProtKB-KW"/>
</dbReference>
<dbReference type="PROSITE" id="PS50088">
    <property type="entry name" value="ANK_REPEAT"/>
    <property type="match status" value="3"/>
</dbReference>
<proteinExistence type="inferred from homology"/>
<dbReference type="SUPFAM" id="SSF81324">
    <property type="entry name" value="Voltage-gated potassium channels"/>
    <property type="match status" value="1"/>
</dbReference>
<dbReference type="PROSITE" id="PS50042">
    <property type="entry name" value="CNMP_BINDING_3"/>
    <property type="match status" value="1"/>
</dbReference>
<comment type="subcellular location">
    <subcellularLocation>
        <location evidence="1">Membrane</location>
        <topology evidence="1">Multi-pass membrane protein</topology>
    </subcellularLocation>
</comment>
<dbReference type="InterPro" id="IPR018490">
    <property type="entry name" value="cNMP-bd_dom_sf"/>
</dbReference>
<sequence>MPLTWKIQPTPSVIEVPTKLNDKLENGTENNNAPASASGLVSQNSSLSRRNASFMEPFKIAFLPNPGGFPGPGRDFWDNQDYILTTIFMVDVMLRFTVANTKNAETEILARDHRTIALNYVRGIFLFDLLFCMPIDWIVEAAVQAAYPYDYGNVYAAANGQLLLWVSTIKFIKMGRMYRVLLFFNNLDKKMVLSEIALMLIRNWLYVLYSSHWGACIFYLIARLEMFSPQSWVGRAQNRMDGTSTADRYIYSLYVSMSVFIGSLGDNDFYEASVAEAAFMILYCLLNVVLSAYILGTVTMLMVKFDERSKALRDKKTNLIAFKKMHDISDDLYIAMKEHLELHFHSEQTADENVLSVYPATLRRKVLRELYMENLKACYLFGSSKAKFLDAILAIARVELFLPYVELIQQGDIVQELYIVMEGEVQVLVRQMGGLEKGPDQSFVASKKSFKAIASQVSGALAFAKKSIYGAPLELSNSQNIKSTTLNIVNATETRYAAETFGEVSFFTEMPSPEGAMTAISSRIMVISKSEFEGLSTVFPNATRAVLDALLTRTEEDLEFELEAVAPTYRTAIIRKFSNFLLPTEKIKLEPGDLDPEVCDKIVSELNPSQVLKLEMLSRINKAVKHHYEQLDLSRVSKLLNHVAKNNTTDVKRMLSQGLNPDTCAHHDKRTALMIAASEGHLAMCQLLLDSGANPMARDRFERTPLLDAVQLGHDNIILLLRKYRATLRGDSLLAAGEMLNAVCSGDIVLLRRYLRAGADPDAMDCDSRTALHLAASEGDVKLTRLLIEEGGATVDLKDRWGHTPLDNARMFNIQPMIDYLGPIMEASVQLRATTVEHARVAKWLGAASVGNLSLMNKMLKEQVDPNISCKANGGRTAMMLAATEGHEEIVLRLLEANARVDICDDSGCSLLFHAAHACREDLVNMLVDRGVTLFMNDQLVAYHMCTAAKGNYAFLRCLIKAGADPKIPLMGASSPLHCAAAADCVKSLRVLVEEGHISPDTRSPHGTTALYEAQAAGALKAVKYLNRALGTDPLISPVWPAGIWTGRPRRQLLRSAK</sequence>
<dbReference type="InterPro" id="IPR014710">
    <property type="entry name" value="RmlC-like_jellyroll"/>
</dbReference>
<evidence type="ECO:0000256" key="6">
    <source>
        <dbReference type="ARBA" id="ARBA00022882"/>
    </source>
</evidence>
<keyword evidence="9 11" id="KW-0472">Membrane</keyword>
<protein>
    <recommendedName>
        <fullName evidence="12">Cyclic nucleotide-binding domain-containing protein</fullName>
    </recommendedName>
</protein>
<keyword evidence="14" id="KW-1185">Reference proteome</keyword>
<dbReference type="InterPro" id="IPR002110">
    <property type="entry name" value="Ankyrin_rpt"/>
</dbReference>
<keyword evidence="6" id="KW-0851">Voltage-gated channel</keyword>
<evidence type="ECO:0000256" key="8">
    <source>
        <dbReference type="ARBA" id="ARBA00023065"/>
    </source>
</evidence>
<evidence type="ECO:0000313" key="14">
    <source>
        <dbReference type="Proteomes" id="UP000232323"/>
    </source>
</evidence>
<dbReference type="PROSITE" id="PS50297">
    <property type="entry name" value="ANK_REP_REGION"/>
    <property type="match status" value="3"/>
</dbReference>
<accession>A0A250X0C3</accession>
<feature type="transmembrane region" description="Helical" evidence="11">
    <location>
        <begin position="204"/>
        <end position="222"/>
    </location>
</feature>
<keyword evidence="5" id="KW-0631">Potassium channel</keyword>
<feature type="repeat" description="ANK" evidence="10">
    <location>
        <begin position="668"/>
        <end position="700"/>
    </location>
</feature>
<evidence type="ECO:0000256" key="2">
    <source>
        <dbReference type="ARBA" id="ARBA00007929"/>
    </source>
</evidence>
<dbReference type="PANTHER" id="PTHR45743">
    <property type="entry name" value="POTASSIUM CHANNEL AKT1"/>
    <property type="match status" value="1"/>
</dbReference>
<organism evidence="13 14">
    <name type="scientific">Chlamydomonas eustigma</name>
    <dbReference type="NCBI Taxonomy" id="1157962"/>
    <lineage>
        <taxon>Eukaryota</taxon>
        <taxon>Viridiplantae</taxon>
        <taxon>Chlorophyta</taxon>
        <taxon>core chlorophytes</taxon>
        <taxon>Chlorophyceae</taxon>
        <taxon>CS clade</taxon>
        <taxon>Chlamydomonadales</taxon>
        <taxon>Chlamydomonadaceae</taxon>
        <taxon>Chlamydomonas</taxon>
    </lineage>
</organism>
<keyword evidence="5" id="KW-0633">Potassium transport</keyword>
<dbReference type="SMART" id="SM00248">
    <property type="entry name" value="ANK"/>
    <property type="match status" value="9"/>
</dbReference>
<evidence type="ECO:0000256" key="4">
    <source>
        <dbReference type="ARBA" id="ARBA00022692"/>
    </source>
</evidence>
<feature type="repeat" description="ANK" evidence="10">
    <location>
        <begin position="874"/>
        <end position="906"/>
    </location>
</feature>
<dbReference type="CDD" id="cd00038">
    <property type="entry name" value="CAP_ED"/>
    <property type="match status" value="1"/>
</dbReference>
<feature type="repeat" description="ANK" evidence="10">
    <location>
        <begin position="767"/>
        <end position="791"/>
    </location>
</feature>
<feature type="transmembrane region" description="Helical" evidence="11">
    <location>
        <begin position="277"/>
        <end position="303"/>
    </location>
</feature>
<keyword evidence="6" id="KW-0407">Ion channel</keyword>
<dbReference type="STRING" id="1157962.A0A250X0C3"/>
<dbReference type="InterPro" id="IPR000595">
    <property type="entry name" value="cNMP-bd_dom"/>
</dbReference>
<feature type="transmembrane region" description="Helical" evidence="11">
    <location>
        <begin position="120"/>
        <end position="139"/>
    </location>
</feature>
<evidence type="ECO:0000256" key="10">
    <source>
        <dbReference type="PROSITE-ProRule" id="PRU00023"/>
    </source>
</evidence>
<evidence type="ECO:0000259" key="12">
    <source>
        <dbReference type="PROSITE" id="PS50042"/>
    </source>
</evidence>
<evidence type="ECO:0000256" key="7">
    <source>
        <dbReference type="ARBA" id="ARBA00022989"/>
    </source>
</evidence>
<name>A0A250X0C3_9CHLO</name>
<dbReference type="AlphaFoldDB" id="A0A250X0C3"/>
<dbReference type="SUPFAM" id="SSF48403">
    <property type="entry name" value="Ankyrin repeat"/>
    <property type="match status" value="1"/>
</dbReference>
<keyword evidence="4 11" id="KW-0812">Transmembrane</keyword>
<dbReference type="Gene3D" id="1.25.40.20">
    <property type="entry name" value="Ankyrin repeat-containing domain"/>
    <property type="match status" value="4"/>
</dbReference>
<comment type="caution">
    <text evidence="13">The sequence shown here is derived from an EMBL/GenBank/DDBJ whole genome shotgun (WGS) entry which is preliminary data.</text>
</comment>
<dbReference type="Pfam" id="PF12796">
    <property type="entry name" value="Ank_2"/>
    <property type="match status" value="4"/>
</dbReference>
<feature type="transmembrane region" description="Helical" evidence="11">
    <location>
        <begin position="249"/>
        <end position="265"/>
    </location>
</feature>
<dbReference type="InterPro" id="IPR045319">
    <property type="entry name" value="KAT/AKT"/>
</dbReference>
<dbReference type="Proteomes" id="UP000232323">
    <property type="component" value="Unassembled WGS sequence"/>
</dbReference>
<dbReference type="GO" id="GO:0005249">
    <property type="term" value="F:voltage-gated potassium channel activity"/>
    <property type="evidence" value="ECO:0007669"/>
    <property type="project" value="InterPro"/>
</dbReference>